<accession>A0A291AW38</accession>
<reference evidence="2 3" key="1">
    <citation type="submission" date="2017-07" db="EMBL/GenBank/DDBJ databases">
        <authorList>
            <person name="Rivas D.E."/>
            <person name="Bowden S.M."/>
            <person name="Garcia C.R."/>
            <person name="Layton S."/>
            <person name="Bhuiyan S."/>
            <person name="Nayek S."/>
            <person name="Lamson-Kim T."/>
            <person name="Hughes L.E."/>
            <person name="Garlena R.A."/>
            <person name="Russell D.A."/>
            <person name="Pope W.H."/>
            <person name="Jacobs-Sera D."/>
            <person name="Hendrix R.W."/>
            <person name="Hatfull G.F."/>
        </authorList>
    </citation>
    <scope>NUCLEOTIDE SEQUENCE [LARGE SCALE GENOMIC DNA]</scope>
</reference>
<gene>
    <name evidence="2" type="ORF">SEA_ESPERER_64</name>
</gene>
<evidence type="ECO:0000313" key="2">
    <source>
        <dbReference type="EMBL" id="ATE85244.1"/>
    </source>
</evidence>
<dbReference type="Proteomes" id="UP000224529">
    <property type="component" value="Segment"/>
</dbReference>
<sequence>MRGTETVAFFEYSQNNSGGSFDFNPDAGISHIVIIEADTAEAANRKAEEIGLYFDGYGDCSCCGDRWYEQWDDADGDPVPSHYGEPIQDIDFHSGLNHKWIKDGPEAYVHFADGSVQGYGLPKNQLG</sequence>
<feature type="domain" description="DUF7296" evidence="1">
    <location>
        <begin position="8"/>
        <end position="121"/>
    </location>
</feature>
<dbReference type="InterPro" id="IPR055720">
    <property type="entry name" value="DUF7296"/>
</dbReference>
<proteinExistence type="predicted"/>
<evidence type="ECO:0000313" key="3">
    <source>
        <dbReference type="Proteomes" id="UP000224529"/>
    </source>
</evidence>
<name>A0A291AW38_9CAUD</name>
<dbReference type="EMBL" id="MF541407">
    <property type="protein sequence ID" value="ATE85244.1"/>
    <property type="molecule type" value="Genomic_DNA"/>
</dbReference>
<dbReference type="Pfam" id="PF23969">
    <property type="entry name" value="DUF7296"/>
    <property type="match status" value="1"/>
</dbReference>
<evidence type="ECO:0000259" key="1">
    <source>
        <dbReference type="Pfam" id="PF23969"/>
    </source>
</evidence>
<protein>
    <recommendedName>
        <fullName evidence="1">DUF7296 domain-containing protein</fullName>
    </recommendedName>
</protein>
<organism evidence="2 3">
    <name type="scientific">Streptomyces phage Esperer</name>
    <dbReference type="NCBI Taxonomy" id="2024290"/>
    <lineage>
        <taxon>Viruses</taxon>
        <taxon>Duplodnaviria</taxon>
        <taxon>Heunggongvirae</taxon>
        <taxon>Uroviricota</taxon>
        <taxon>Caudoviricetes</taxon>
        <taxon>Arquatrovirinae</taxon>
        <taxon>Likavirus</taxon>
        <taxon>Likavirus aaronocolus</taxon>
    </lineage>
</organism>